<accession>A0A9X2V6R5</accession>
<dbReference type="AlphaFoldDB" id="A0A9X2V6R5"/>
<evidence type="ECO:0000313" key="3">
    <source>
        <dbReference type="EMBL" id="MCS4122279.1"/>
    </source>
</evidence>
<dbReference type="Pfam" id="PF25583">
    <property type="entry name" value="WCX"/>
    <property type="match status" value="1"/>
</dbReference>
<gene>
    <name evidence="3" type="ORF">GGP45_002639</name>
</gene>
<evidence type="ECO:0000259" key="2">
    <source>
        <dbReference type="Pfam" id="PF25583"/>
    </source>
</evidence>
<dbReference type="InterPro" id="IPR026881">
    <property type="entry name" value="WYL_dom"/>
</dbReference>
<protein>
    <submittedName>
        <fullName evidence="3">DNA-binding transcriptional regulator YafY</fullName>
    </submittedName>
</protein>
<dbReference type="InterPro" id="IPR057727">
    <property type="entry name" value="WCX_dom"/>
</dbReference>
<dbReference type="PANTHER" id="PTHR34580:SF1">
    <property type="entry name" value="PROTEIN PAFC"/>
    <property type="match status" value="1"/>
</dbReference>
<feature type="domain" description="WCX" evidence="2">
    <location>
        <begin position="250"/>
        <end position="329"/>
    </location>
</feature>
<dbReference type="EMBL" id="JANUBL010000005">
    <property type="protein sequence ID" value="MCS4122279.1"/>
    <property type="molecule type" value="Genomic_DNA"/>
</dbReference>
<dbReference type="Proteomes" id="UP001155144">
    <property type="component" value="Unassembled WGS sequence"/>
</dbReference>
<feature type="domain" description="WYL" evidence="1">
    <location>
        <begin position="146"/>
        <end position="215"/>
    </location>
</feature>
<sequence length="338" mass="37587">MKASYPTHVQLLSLFREGHVLTQAEMTDRLPIDSKRQARRLVEKLKGAGLPVKESFRGRKKEYRLPPEEWQAGAKLDLTEQEALALMLAAGAAESGIGAAPLEEALGGAVEKLVKSLPRAVSTFEPSSLMGQLHFGEAASVDVSPEVFMGLVGALSNRRSIEIDYYSASSDTLYEGRQVDPWGLAVRGDAWLCVADDHRSGERRDFNLTRIEDLRPRWPESNGGDYQIPEEFDLEIYFAGRFESLDAEKAYEVRLLVEPGAAPYFRSKEYHPTQMTREEEREDGRIVVTYDVSGLEEIASFVRSWGTSVKVLHPPELAGRIAEEARAVAARYEDSGPG</sequence>
<name>A0A9X2V6R5_9BACT</name>
<keyword evidence="3" id="KW-0238">DNA-binding</keyword>
<dbReference type="InterPro" id="IPR051534">
    <property type="entry name" value="CBASS_pafABC_assoc_protein"/>
</dbReference>
<dbReference type="PANTHER" id="PTHR34580">
    <property type="match status" value="1"/>
</dbReference>
<reference evidence="3" key="1">
    <citation type="submission" date="2022-08" db="EMBL/GenBank/DDBJ databases">
        <title>Genomic Encyclopedia of Type Strains, Phase V (KMG-V): Genome sequencing to study the core and pangenomes of soil and plant-associated prokaryotes.</title>
        <authorList>
            <person name="Whitman W."/>
        </authorList>
    </citation>
    <scope>NUCLEOTIDE SEQUENCE</scope>
    <source>
        <strain evidence="3">SP3026</strain>
    </source>
</reference>
<dbReference type="GO" id="GO:0003677">
    <property type="term" value="F:DNA binding"/>
    <property type="evidence" value="ECO:0007669"/>
    <property type="project" value="UniProtKB-KW"/>
</dbReference>
<organism evidence="3 4">
    <name type="scientific">Salinibacter ruber</name>
    <dbReference type="NCBI Taxonomy" id="146919"/>
    <lineage>
        <taxon>Bacteria</taxon>
        <taxon>Pseudomonadati</taxon>
        <taxon>Rhodothermota</taxon>
        <taxon>Rhodothermia</taxon>
        <taxon>Rhodothermales</taxon>
        <taxon>Salinibacteraceae</taxon>
        <taxon>Salinibacter</taxon>
    </lineage>
</organism>
<comment type="caution">
    <text evidence="3">The sequence shown here is derived from an EMBL/GenBank/DDBJ whole genome shotgun (WGS) entry which is preliminary data.</text>
</comment>
<evidence type="ECO:0000259" key="1">
    <source>
        <dbReference type="Pfam" id="PF13280"/>
    </source>
</evidence>
<dbReference type="RefSeq" id="WP_259040260.1">
    <property type="nucleotide sequence ID" value="NZ_JANUBL010000005.1"/>
</dbReference>
<dbReference type="Pfam" id="PF13280">
    <property type="entry name" value="WYL"/>
    <property type="match status" value="1"/>
</dbReference>
<proteinExistence type="predicted"/>
<dbReference type="PROSITE" id="PS52050">
    <property type="entry name" value="WYL"/>
    <property type="match status" value="1"/>
</dbReference>
<evidence type="ECO:0000313" key="4">
    <source>
        <dbReference type="Proteomes" id="UP001155144"/>
    </source>
</evidence>